<dbReference type="Pfam" id="PF00067">
    <property type="entry name" value="p450"/>
    <property type="match status" value="1"/>
</dbReference>
<dbReference type="PANTHER" id="PTHR24287:SF19">
    <property type="entry name" value="CYTOCHROME P450"/>
    <property type="match status" value="1"/>
</dbReference>
<reference evidence="7 8" key="1">
    <citation type="submission" date="2020-03" db="EMBL/GenBank/DDBJ databases">
        <title>Draft Genome Sequence of Cudoniella acicularis.</title>
        <authorList>
            <person name="Buettner E."/>
            <person name="Kellner H."/>
        </authorList>
    </citation>
    <scope>NUCLEOTIDE SEQUENCE [LARGE SCALE GENOMIC DNA]</scope>
    <source>
        <strain evidence="7 8">DSM 108380</strain>
    </source>
</reference>
<evidence type="ECO:0000313" key="8">
    <source>
        <dbReference type="Proteomes" id="UP000566819"/>
    </source>
</evidence>
<dbReference type="GO" id="GO:0016712">
    <property type="term" value="F:oxidoreductase activity, acting on paired donors, with incorporation or reduction of molecular oxygen, reduced flavin or flavoprotein as one donor, and incorporation of one atom of oxygen"/>
    <property type="evidence" value="ECO:0007669"/>
    <property type="project" value="InterPro"/>
</dbReference>
<accession>A0A8H4W2W4</accession>
<evidence type="ECO:0000256" key="6">
    <source>
        <dbReference type="ARBA" id="ARBA00023033"/>
    </source>
</evidence>
<sequence>MLTYVICTALAVAVGVLYPRWRRYTRIRAFKHQHGCKDAAKYPHEDPIMGSDMTRARLNAMQEGRFFRLYTEQFQKYGKTFEEIWRGKPLINTTEPANLQRIAAVGFEDFGKVNPTLILTSKPLQSLELSQEPSVASAPFFGPSIFSDGPIWRHARSMIKPIFARAELSDIDHLASFSNRFMALLPDDGSMVDVQPLLRRLFLDVAMDFLFGRPLGFLEPEVPAEATEFSEAFLKAQTLSIQTRESGWLKFNLSRYTKTKEYKDAYTTVHRYVDKEVARALRETKGDKPASEDSPAVRRRYILLDEMAKQVRDPVQLRYHVLAVFLPARDSTGIAVSNILFQLARHPHEWTKLRRVALAIGDAPLTFEKLKSLVEFRYVFHETVRTIGPAARVWRMAVKDTVLPVGGGPDQKSPVFVARGTPVVSGTWAMMHDPDLWGDDVEEFKPDRWIERKPLWDFVPFWGGPRICPAQQQVLTHLVYLMVRLTQRFERLENCDPVLEYVEKINPSVESMNGVKVAFKN</sequence>
<dbReference type="InterPro" id="IPR036396">
    <property type="entry name" value="Cyt_P450_sf"/>
</dbReference>
<keyword evidence="6" id="KW-0503">Monooxygenase</keyword>
<dbReference type="GO" id="GO:0020037">
    <property type="term" value="F:heme binding"/>
    <property type="evidence" value="ECO:0007669"/>
    <property type="project" value="InterPro"/>
</dbReference>
<comment type="cofactor">
    <cofactor evidence="1">
        <name>heme</name>
        <dbReference type="ChEBI" id="CHEBI:30413"/>
    </cofactor>
</comment>
<dbReference type="PRINTS" id="PR01239">
    <property type="entry name" value="EP450IICYP52"/>
</dbReference>
<keyword evidence="8" id="KW-1185">Reference proteome</keyword>
<dbReference type="InterPro" id="IPR001128">
    <property type="entry name" value="Cyt_P450"/>
</dbReference>
<keyword evidence="5" id="KW-0408">Iron</keyword>
<evidence type="ECO:0000313" key="7">
    <source>
        <dbReference type="EMBL" id="KAF4629730.1"/>
    </source>
</evidence>
<keyword evidence="3" id="KW-0479">Metal-binding</keyword>
<keyword evidence="4" id="KW-0560">Oxidoreductase</keyword>
<comment type="caution">
    <text evidence="7">The sequence shown here is derived from an EMBL/GenBank/DDBJ whole genome shotgun (WGS) entry which is preliminary data.</text>
</comment>
<evidence type="ECO:0000256" key="5">
    <source>
        <dbReference type="ARBA" id="ARBA00023004"/>
    </source>
</evidence>
<dbReference type="Gene3D" id="1.10.630.10">
    <property type="entry name" value="Cytochrome P450"/>
    <property type="match status" value="1"/>
</dbReference>
<dbReference type="Proteomes" id="UP000566819">
    <property type="component" value="Unassembled WGS sequence"/>
</dbReference>
<dbReference type="SUPFAM" id="SSF48264">
    <property type="entry name" value="Cytochrome P450"/>
    <property type="match status" value="1"/>
</dbReference>
<dbReference type="PANTHER" id="PTHR24287">
    <property type="entry name" value="P450, PUTATIVE (EUROFUNG)-RELATED"/>
    <property type="match status" value="1"/>
</dbReference>
<organism evidence="7 8">
    <name type="scientific">Cudoniella acicularis</name>
    <dbReference type="NCBI Taxonomy" id="354080"/>
    <lineage>
        <taxon>Eukaryota</taxon>
        <taxon>Fungi</taxon>
        <taxon>Dikarya</taxon>
        <taxon>Ascomycota</taxon>
        <taxon>Pezizomycotina</taxon>
        <taxon>Leotiomycetes</taxon>
        <taxon>Helotiales</taxon>
        <taxon>Tricladiaceae</taxon>
        <taxon>Cudoniella</taxon>
    </lineage>
</organism>
<protein>
    <recommendedName>
        <fullName evidence="9">Cytochrome P450</fullName>
    </recommendedName>
</protein>
<comment type="similarity">
    <text evidence="2">Belongs to the cytochrome P450 family.</text>
</comment>
<evidence type="ECO:0000256" key="3">
    <source>
        <dbReference type="ARBA" id="ARBA00022723"/>
    </source>
</evidence>
<dbReference type="GO" id="GO:0005506">
    <property type="term" value="F:iron ion binding"/>
    <property type="evidence" value="ECO:0007669"/>
    <property type="project" value="InterPro"/>
</dbReference>
<dbReference type="EMBL" id="JAAMPI010000635">
    <property type="protein sequence ID" value="KAF4629730.1"/>
    <property type="molecule type" value="Genomic_DNA"/>
</dbReference>
<evidence type="ECO:0000256" key="2">
    <source>
        <dbReference type="ARBA" id="ARBA00010617"/>
    </source>
</evidence>
<dbReference type="AlphaFoldDB" id="A0A8H4W2W4"/>
<dbReference type="InterPro" id="IPR047146">
    <property type="entry name" value="Cyt_P450_E_CYP52_fungi"/>
</dbReference>
<gene>
    <name evidence="7" type="ORF">G7Y89_g8417</name>
</gene>
<dbReference type="InterPro" id="IPR002974">
    <property type="entry name" value="Cyt_P450_E_CYP52_ascomycetes"/>
</dbReference>
<evidence type="ECO:0008006" key="9">
    <source>
        <dbReference type="Google" id="ProtNLM"/>
    </source>
</evidence>
<name>A0A8H4W2W4_9HELO</name>
<evidence type="ECO:0000256" key="1">
    <source>
        <dbReference type="ARBA" id="ARBA00001971"/>
    </source>
</evidence>
<proteinExistence type="inferred from homology"/>
<evidence type="ECO:0000256" key="4">
    <source>
        <dbReference type="ARBA" id="ARBA00023002"/>
    </source>
</evidence>
<dbReference type="OrthoDB" id="1470350at2759"/>